<evidence type="ECO:0000313" key="2">
    <source>
        <dbReference type="EMBL" id="GGD97460.1"/>
    </source>
</evidence>
<feature type="signal peptide" evidence="1">
    <location>
        <begin position="1"/>
        <end position="19"/>
    </location>
</feature>
<dbReference type="AlphaFoldDB" id="A0A8J2VAI1"/>
<sequence>MKKQILLLFCCLIFESSFSQEGFVGINTSDPQQTLHIAESDSSFRVEMLDSINNLSNRNVMNAPLFVDENGVLTLEFELLHNTNSGDEIDILAPSSSITQFGVENIDQEIFSKIVTVDRPSYLEIKFSLSFEVFLNDQNDKITDQLARVIRNYVLLNGSTARKYGMTSKCYINSHLNGVSTTYYNNASTYIFLPAGTHTISFYGSVGSGSTTDSTHVKFGVAQDQILMRIY</sequence>
<accession>A0A8J2VAI1</accession>
<protein>
    <submittedName>
        <fullName evidence="2">Uncharacterized protein</fullName>
    </submittedName>
</protein>
<dbReference type="Proteomes" id="UP000652231">
    <property type="component" value="Unassembled WGS sequence"/>
</dbReference>
<evidence type="ECO:0000256" key="1">
    <source>
        <dbReference type="SAM" id="SignalP"/>
    </source>
</evidence>
<reference evidence="2" key="1">
    <citation type="journal article" date="2014" name="Int. J. Syst. Evol. Microbiol.">
        <title>Complete genome sequence of Corynebacterium casei LMG S-19264T (=DSM 44701T), isolated from a smear-ripened cheese.</title>
        <authorList>
            <consortium name="US DOE Joint Genome Institute (JGI-PGF)"/>
            <person name="Walter F."/>
            <person name="Albersmeier A."/>
            <person name="Kalinowski J."/>
            <person name="Ruckert C."/>
        </authorList>
    </citation>
    <scope>NUCLEOTIDE SEQUENCE</scope>
    <source>
        <strain evidence="2">CGMCC 1.12924</strain>
    </source>
</reference>
<gene>
    <name evidence="2" type="ORF">GCM10011312_21300</name>
</gene>
<organism evidence="2 3">
    <name type="scientific">Planktosalinus lacus</name>
    <dbReference type="NCBI Taxonomy" id="1526573"/>
    <lineage>
        <taxon>Bacteria</taxon>
        <taxon>Pseudomonadati</taxon>
        <taxon>Bacteroidota</taxon>
        <taxon>Flavobacteriia</taxon>
        <taxon>Flavobacteriales</taxon>
        <taxon>Flavobacteriaceae</taxon>
        <taxon>Planktosalinus</taxon>
    </lineage>
</organism>
<dbReference type="RefSeq" id="WP_188442338.1">
    <property type="nucleotide sequence ID" value="NZ_BMGK01000008.1"/>
</dbReference>
<keyword evidence="1" id="KW-0732">Signal</keyword>
<dbReference type="EMBL" id="BMGK01000008">
    <property type="protein sequence ID" value="GGD97460.1"/>
    <property type="molecule type" value="Genomic_DNA"/>
</dbReference>
<comment type="caution">
    <text evidence="2">The sequence shown here is derived from an EMBL/GenBank/DDBJ whole genome shotgun (WGS) entry which is preliminary data.</text>
</comment>
<proteinExistence type="predicted"/>
<evidence type="ECO:0000313" key="3">
    <source>
        <dbReference type="Proteomes" id="UP000652231"/>
    </source>
</evidence>
<keyword evidence="3" id="KW-1185">Reference proteome</keyword>
<feature type="chain" id="PRO_5035149048" evidence="1">
    <location>
        <begin position="20"/>
        <end position="231"/>
    </location>
</feature>
<name>A0A8J2VAI1_9FLAO</name>
<reference evidence="2" key="2">
    <citation type="submission" date="2020-09" db="EMBL/GenBank/DDBJ databases">
        <authorList>
            <person name="Sun Q."/>
            <person name="Zhou Y."/>
        </authorList>
    </citation>
    <scope>NUCLEOTIDE SEQUENCE</scope>
    <source>
        <strain evidence="2">CGMCC 1.12924</strain>
    </source>
</reference>